<evidence type="ECO:0000313" key="5">
    <source>
        <dbReference type="Proteomes" id="UP001571476"/>
    </source>
</evidence>
<dbReference type="Pfam" id="PF19086">
    <property type="entry name" value="Terpene_syn_C_2"/>
    <property type="match status" value="1"/>
</dbReference>
<dbReference type="GO" id="GO:0052680">
    <property type="term" value="F:epi-isozizaene synthase activity"/>
    <property type="evidence" value="ECO:0007669"/>
    <property type="project" value="UniProtKB-EC"/>
</dbReference>
<dbReference type="Gene3D" id="1.10.600.10">
    <property type="entry name" value="Farnesyl Diphosphate Synthase"/>
    <property type="match status" value="1"/>
</dbReference>
<name>A0ABV4SR08_9ACTN</name>
<feature type="region of interest" description="Disordered" evidence="3">
    <location>
        <begin position="1"/>
        <end position="21"/>
    </location>
</feature>
<dbReference type="InterPro" id="IPR008949">
    <property type="entry name" value="Isoprenoid_synthase_dom_sf"/>
</dbReference>
<organism evidence="4 5">
    <name type="scientific">Streptomyces aureus</name>
    <dbReference type="NCBI Taxonomy" id="193461"/>
    <lineage>
        <taxon>Bacteria</taxon>
        <taxon>Bacillati</taxon>
        <taxon>Actinomycetota</taxon>
        <taxon>Actinomycetes</taxon>
        <taxon>Kitasatosporales</taxon>
        <taxon>Streptomycetaceae</taxon>
        <taxon>Streptomyces</taxon>
    </lineage>
</organism>
<evidence type="ECO:0000313" key="4">
    <source>
        <dbReference type="EMBL" id="MFA3840892.1"/>
    </source>
</evidence>
<evidence type="ECO:0000256" key="3">
    <source>
        <dbReference type="SAM" id="MobiDB-lite"/>
    </source>
</evidence>
<dbReference type="SFLD" id="SFLDS00005">
    <property type="entry name" value="Isoprenoid_Synthase_Type_I"/>
    <property type="match status" value="1"/>
</dbReference>
<dbReference type="InterPro" id="IPR054543">
    <property type="entry name" value="IsozizSyn"/>
</dbReference>
<evidence type="ECO:0000256" key="2">
    <source>
        <dbReference type="RuleBase" id="RU366034"/>
    </source>
</evidence>
<comment type="cofactor">
    <cofactor evidence="2">
        <name>Mg(2+)</name>
        <dbReference type="ChEBI" id="CHEBI:18420"/>
    </cofactor>
</comment>
<protein>
    <recommendedName>
        <fullName evidence="2">Terpene synthase</fullName>
        <ecNumber evidence="2">4.2.3.-</ecNumber>
    </recommendedName>
</protein>
<comment type="caution">
    <text evidence="4">The sequence shown here is derived from an EMBL/GenBank/DDBJ whole genome shotgun (WGS) entry which is preliminary data.</text>
</comment>
<dbReference type="RefSeq" id="WP_372565347.1">
    <property type="nucleotide sequence ID" value="NZ_JBGOSP010000020.1"/>
</dbReference>
<reference evidence="4 5" key="1">
    <citation type="submission" date="2024-08" db="EMBL/GenBank/DDBJ databases">
        <title>Genome sequence of Streptomyces aureus CACIA-1.46HGO.</title>
        <authorList>
            <person name="Evangelista-Martinez Z."/>
        </authorList>
    </citation>
    <scope>NUCLEOTIDE SEQUENCE [LARGE SCALE GENOMIC DNA]</scope>
    <source>
        <strain evidence="4 5">CACIA-1.46HGO</strain>
    </source>
</reference>
<dbReference type="InterPro" id="IPR034686">
    <property type="entry name" value="Terpene_cyclase-like_2"/>
</dbReference>
<keyword evidence="5" id="KW-1185">Reference proteome</keyword>
<proteinExistence type="inferred from homology"/>
<sequence>MPAFSHSTSRTRVQSQTQTQTAVPPALALPVIEEAFPRSLHPYWPKLQEKTRSWLLQKRLMSADKVEKYADGLCYTDLMAGYYIGAPDDLLSAICDYSAWFFVWDDRHDRDVIHGRAGAWRRLAVQLHAALEAPQLHLHHRDPLVAAFADSIVRLNGSLTRSWNARFARHFHVVIDAYDQEFRNRTSGTVPTVEEYIELRRNTFAHWIWLDLLEPTAQYELPKWVLESPAYRRAALACQDFAAWYNDLCSLPKELAGDELHNLGISLIQHEGLSLEEAVGEVRRRVRGCITEFLDAEPEVLRMADEAADGTLAGESLAVALRSCVSNMRNWFSSVYWFHHESGRYQVDSWDDRATPPYISDQAGDE</sequence>
<accession>A0ABV4SR08</accession>
<keyword evidence="1 2" id="KW-0456">Lyase</keyword>
<gene>
    <name evidence="4" type="primary">cyc1</name>
    <name evidence="4" type="ORF">ACEG43_32645</name>
</gene>
<dbReference type="NCBIfam" id="NF045483">
    <property type="entry name" value="IsozizSyn"/>
    <property type="match status" value="1"/>
</dbReference>
<keyword evidence="2" id="KW-0479">Metal-binding</keyword>
<keyword evidence="2" id="KW-0460">Magnesium</keyword>
<feature type="compositionally biased region" description="Low complexity" evidence="3">
    <location>
        <begin position="8"/>
        <end position="21"/>
    </location>
</feature>
<dbReference type="SFLD" id="SFLDG01020">
    <property type="entry name" value="Terpene_Cyclase_Like_2"/>
    <property type="match status" value="1"/>
</dbReference>
<dbReference type="EC" id="4.2.3.-" evidence="2"/>
<dbReference type="PANTHER" id="PTHR35201">
    <property type="entry name" value="TERPENE SYNTHASE"/>
    <property type="match status" value="1"/>
</dbReference>
<dbReference type="PANTHER" id="PTHR35201:SF4">
    <property type="entry name" value="BETA-PINACENE SYNTHASE-RELATED"/>
    <property type="match status" value="1"/>
</dbReference>
<dbReference type="SUPFAM" id="SSF48576">
    <property type="entry name" value="Terpenoid synthases"/>
    <property type="match status" value="1"/>
</dbReference>
<dbReference type="EMBL" id="JBGOSP010000020">
    <property type="protein sequence ID" value="MFA3840892.1"/>
    <property type="molecule type" value="Genomic_DNA"/>
</dbReference>
<comment type="similarity">
    <text evidence="2">Belongs to the terpene synthase family.</text>
</comment>
<evidence type="ECO:0000256" key="1">
    <source>
        <dbReference type="ARBA" id="ARBA00023239"/>
    </source>
</evidence>
<dbReference type="Proteomes" id="UP001571476">
    <property type="component" value="Unassembled WGS sequence"/>
</dbReference>